<reference evidence="3" key="1">
    <citation type="submission" date="2025-08" db="UniProtKB">
        <authorList>
            <consortium name="RefSeq"/>
        </authorList>
    </citation>
    <scope>IDENTIFICATION</scope>
    <source>
        <tissue evidence="3">Testes</tissue>
    </source>
</reference>
<gene>
    <name evidence="3" type="primary">LOC102801046</name>
</gene>
<dbReference type="Gene3D" id="3.40.50.150">
    <property type="entry name" value="Vaccinia Virus protein VP39"/>
    <property type="match status" value="1"/>
</dbReference>
<protein>
    <submittedName>
        <fullName evidence="3">Williams-Beuren syndrome chromosomal region 27 protein-like</fullName>
    </submittedName>
</protein>
<evidence type="ECO:0000259" key="1">
    <source>
        <dbReference type="Pfam" id="PF08241"/>
    </source>
</evidence>
<dbReference type="GeneID" id="102801046"/>
<dbReference type="PANTHER" id="PTHR43591">
    <property type="entry name" value="METHYLTRANSFERASE"/>
    <property type="match status" value="1"/>
</dbReference>
<evidence type="ECO:0000313" key="2">
    <source>
        <dbReference type="Proteomes" id="UP000694865"/>
    </source>
</evidence>
<dbReference type="InterPro" id="IPR029063">
    <property type="entry name" value="SAM-dependent_MTases_sf"/>
</dbReference>
<dbReference type="InterPro" id="IPR013216">
    <property type="entry name" value="Methyltransf_11"/>
</dbReference>
<proteinExistence type="predicted"/>
<evidence type="ECO:0000313" key="3">
    <source>
        <dbReference type="RefSeq" id="XP_006815166.1"/>
    </source>
</evidence>
<sequence>MEGTTSAEIRSTEIVNSLQRCTTEEEALKVYNSWSDTYDQDVLGLGYNAHKYTVNKMLKLVTGKETRILDVAAGTGLVGSELYEYGYTNVDALDPSGESLAIAEKKEVYKKLMCCAVGEDKLDIDEDSYDVVTACGCFGYNLMQPNHLQKLVRIVKSGGYIIVVTRRSPPPNDVFCGELRECIQQLKRRYLVNDVTIEDIPDYFSATERNPSGVSGVVITLRVC</sequence>
<dbReference type="Proteomes" id="UP000694865">
    <property type="component" value="Unplaced"/>
</dbReference>
<dbReference type="CDD" id="cd02440">
    <property type="entry name" value="AdoMet_MTases"/>
    <property type="match status" value="1"/>
</dbReference>
<dbReference type="PANTHER" id="PTHR43591:SF110">
    <property type="entry name" value="RHODANESE DOMAIN-CONTAINING PROTEIN"/>
    <property type="match status" value="1"/>
</dbReference>
<dbReference type="Pfam" id="PF08241">
    <property type="entry name" value="Methyltransf_11"/>
    <property type="match status" value="1"/>
</dbReference>
<dbReference type="RefSeq" id="XP_006815166.1">
    <property type="nucleotide sequence ID" value="XM_006815103.1"/>
</dbReference>
<feature type="domain" description="Methyltransferase type 11" evidence="1">
    <location>
        <begin position="69"/>
        <end position="163"/>
    </location>
</feature>
<keyword evidence="2" id="KW-1185">Reference proteome</keyword>
<dbReference type="SUPFAM" id="SSF53335">
    <property type="entry name" value="S-adenosyl-L-methionine-dependent methyltransferases"/>
    <property type="match status" value="1"/>
</dbReference>
<accession>A0ABM0M575</accession>
<name>A0ABM0M575_SACKO</name>
<organism evidence="2 3">
    <name type="scientific">Saccoglossus kowalevskii</name>
    <name type="common">Acorn worm</name>
    <dbReference type="NCBI Taxonomy" id="10224"/>
    <lineage>
        <taxon>Eukaryota</taxon>
        <taxon>Metazoa</taxon>
        <taxon>Hemichordata</taxon>
        <taxon>Enteropneusta</taxon>
        <taxon>Harrimaniidae</taxon>
        <taxon>Saccoglossus</taxon>
    </lineage>
</organism>